<dbReference type="Pfam" id="PF02567">
    <property type="entry name" value="PhzC-PhzF"/>
    <property type="match status" value="1"/>
</dbReference>
<evidence type="ECO:0000259" key="4">
    <source>
        <dbReference type="PROSITE" id="PS51259"/>
    </source>
</evidence>
<evidence type="ECO:0000259" key="3">
    <source>
        <dbReference type="PROSITE" id="PS51258"/>
    </source>
</evidence>
<evidence type="ECO:0008006" key="7">
    <source>
        <dbReference type="Google" id="ProtNLM"/>
    </source>
</evidence>
<dbReference type="EMBL" id="QEAP01000013">
    <property type="protein sequence ID" value="TPX77862.1"/>
    <property type="molecule type" value="Genomic_DNA"/>
</dbReference>
<dbReference type="InterPro" id="IPR000008">
    <property type="entry name" value="C2_dom"/>
</dbReference>
<feature type="region of interest" description="Disordered" evidence="1">
    <location>
        <begin position="301"/>
        <end position="323"/>
    </location>
</feature>
<organism evidence="5 6">
    <name type="scientific">Chytriomyces confervae</name>
    <dbReference type="NCBI Taxonomy" id="246404"/>
    <lineage>
        <taxon>Eukaryota</taxon>
        <taxon>Fungi</taxon>
        <taxon>Fungi incertae sedis</taxon>
        <taxon>Chytridiomycota</taxon>
        <taxon>Chytridiomycota incertae sedis</taxon>
        <taxon>Chytridiomycetes</taxon>
        <taxon>Chytridiales</taxon>
        <taxon>Chytriomycetaceae</taxon>
        <taxon>Chytriomyces</taxon>
    </lineage>
</organism>
<dbReference type="NCBIfam" id="TIGR00654">
    <property type="entry name" value="PhzF_family"/>
    <property type="match status" value="1"/>
</dbReference>
<dbReference type="PROSITE" id="PS50004">
    <property type="entry name" value="C2"/>
    <property type="match status" value="1"/>
</dbReference>
<dbReference type="Gene3D" id="3.10.310.10">
    <property type="entry name" value="Diaminopimelate Epimerase, Chain A, domain 1"/>
    <property type="match status" value="2"/>
</dbReference>
<dbReference type="PANTHER" id="PTHR47263:SF1">
    <property type="entry name" value="C2 DOMAIN PROTEIN (AFU_ORTHOLOGUE AFUA_7G02350)"/>
    <property type="match status" value="1"/>
</dbReference>
<dbReference type="Pfam" id="PF00168">
    <property type="entry name" value="C2"/>
    <property type="match status" value="1"/>
</dbReference>
<dbReference type="SMART" id="SM00239">
    <property type="entry name" value="C2"/>
    <property type="match status" value="1"/>
</dbReference>
<dbReference type="Proteomes" id="UP000320333">
    <property type="component" value="Unassembled WGS sequence"/>
</dbReference>
<feature type="domain" description="MHD1" evidence="3">
    <location>
        <begin position="879"/>
        <end position="996"/>
    </location>
</feature>
<dbReference type="GO" id="GO:0003824">
    <property type="term" value="F:catalytic activity"/>
    <property type="evidence" value="ECO:0007669"/>
    <property type="project" value="InterPro"/>
</dbReference>
<feature type="region of interest" description="Disordered" evidence="1">
    <location>
        <begin position="1118"/>
        <end position="1156"/>
    </location>
</feature>
<dbReference type="Gene3D" id="2.60.40.150">
    <property type="entry name" value="C2 domain"/>
    <property type="match status" value="1"/>
</dbReference>
<comment type="caution">
    <text evidence="5">The sequence shown here is derived from an EMBL/GenBank/DDBJ whole genome shotgun (WGS) entry which is preliminary data.</text>
</comment>
<feature type="domain" description="C2" evidence="2">
    <location>
        <begin position="395"/>
        <end position="546"/>
    </location>
</feature>
<proteinExistence type="predicted"/>
<dbReference type="InterPro" id="IPR052811">
    <property type="entry name" value="Glucose_resp_signaling"/>
</dbReference>
<dbReference type="Pfam" id="PF06292">
    <property type="entry name" value="MUN"/>
    <property type="match status" value="1"/>
</dbReference>
<dbReference type="SUPFAM" id="SSF49562">
    <property type="entry name" value="C2 domain (Calcium/lipid-binding domain, CaLB)"/>
    <property type="match status" value="1"/>
</dbReference>
<dbReference type="STRING" id="246404.A0A507FNL9"/>
<keyword evidence="6" id="KW-1185">Reference proteome</keyword>
<evidence type="ECO:0000313" key="6">
    <source>
        <dbReference type="Proteomes" id="UP000320333"/>
    </source>
</evidence>
<dbReference type="InterPro" id="IPR014772">
    <property type="entry name" value="Munc13_dom-2"/>
</dbReference>
<feature type="domain" description="MHD2" evidence="4">
    <location>
        <begin position="1425"/>
        <end position="1545"/>
    </location>
</feature>
<dbReference type="PROSITE" id="PS51258">
    <property type="entry name" value="MHD1"/>
    <property type="match status" value="1"/>
</dbReference>
<dbReference type="InterPro" id="IPR010439">
    <property type="entry name" value="MUN_dom"/>
</dbReference>
<name>A0A507FNL9_9FUNG</name>
<accession>A0A507FNL9</accession>
<dbReference type="InterPro" id="IPR035892">
    <property type="entry name" value="C2_domain_sf"/>
</dbReference>
<evidence type="ECO:0000259" key="2">
    <source>
        <dbReference type="PROSITE" id="PS50004"/>
    </source>
</evidence>
<dbReference type="InterPro" id="IPR014770">
    <property type="entry name" value="Munc13_1"/>
</dbReference>
<evidence type="ECO:0000313" key="5">
    <source>
        <dbReference type="EMBL" id="TPX77862.1"/>
    </source>
</evidence>
<dbReference type="Gene3D" id="1.10.357.50">
    <property type="match status" value="1"/>
</dbReference>
<dbReference type="PANTHER" id="PTHR47263">
    <property type="entry name" value="ADENYLATE CYCLASE ACTIVATION PROTEIN GIT1"/>
    <property type="match status" value="1"/>
</dbReference>
<sequence>MTRSLPFRLVNVFCGSPSSEGETEKPNKLQGNALCVFEDGTGLSDSEMQALALQFNLSETTFLLPQTRKDADKRVRIFTPGTELPFAGHPTLGSAFVVNTMHGSCRGLEMGAGLIPVEHASAASGSTAEHGQVWTLSANAAAFRVEYNVSAIAAMVGLSESDIVIGEAHSGGCTFVNAGIEQLMVQVKSVEILMRASCTSIAAMRALACEGVLLYVKESLDMKQTVTSRFFFCDTAAVFEDPGTGSACANLGRLLQRDGERGEFELEQGHVLKRLCKIRISVGDDKQMEFVRRTVLVSRHQQQQHRLETSANAHSASVSPPSDNDVVSLSTQLTIGGLSLSPTAETATAAASSLRWDALLVHSLANQDALLGHKTPSNFAAASSYAAWKASLSLPSVNSGRSPSKGPEAPKPVLVYLTVSKASALKQKDANGLANPYVVITDHSHSVLAVSECVIHTLSPTWDLSIAIPLAHLNEPIHISIWNKPSIPKKSALSSMRNLLKGRQPSQQNESNEAPTPPHPFLGLVSLPSAYILSRIENKPILEEWFPLQKRNPKSHVSGRVLISWRRIELYPTDVTKTSAALFGRELYAKVFRCIPPEPILAFQEAYRTCLEADFQEIAASFRVSKDDNLLLSTASIELLKILSKHWFIDDCARGIIELEEHTRLYRNDKIPAKVFFGIFPVLVGKLDDAYQRNIMSIDELATFQEIGVALHKRVLDGLSTFFDAPLEEFTSSSSKQFEFLVNALDTLQNHVLLAQKLPPTSSDGSGSMLSHLAMVDALLNESLSIRCRLMARPTQSDAKLVAGASELTQEGHELVRMAVNIVDELQVLNELFDDLILRKFHIPTMAARIYTDIFLSAIEAYLCNVMRSDVPLSLDIGFSVYGKVQELLPICGAIDYRLLDQFAGVLEWFQPFLEQFIACSEEKIGEWVQNAVAVDDFSIQASGHSSSVLDIFMSFQQQIDFVLKLEWPLDNETALFIGKLIENIGEGVEKYTLLMRQGISSELQPKQSLPLPTRSINMLLPTSQSTASNLSKLSSGNSNTTAVNSAANVQVPVIGSNNPPARKKFKLKIRKSGPPIDGSEMRISQISCVKLANITYLVGRFDSLIDSIPAKFRSMNVRRREKSNSSSTHSKKPLPAIPGTEELTPTVEKKRRISPSLYTSSHATRNNSTLMNSRTSGTLTFLSAKNLNIVRPYATLVSFRISTIPTQRTRPLGDAVATEPESEREIGRTNQFHQAQTIKRNQTAAKDIEPCVMPFLLTDAEISRGLQITVVHHVPISAFTSTATKMSAGHAYHEYTVAVEGFSLEGVVNAAILKGPAEGCVFGVAVAGGMVMLQMVIDEEVVATAVRNRLAYVVHWAIEDSKRVLVDKMCFDLRIRLKDVSAEHKKIVILANNFVSLFSSKAAKQKNTRIPASTSDKPSEEGVHAKLTPLLDFIDGNLFVIAETMSLELANCVVLGIWERFIDIAESLIVPHLSEEQLLDHRKKAWEESRVVFLSHVVGIVKSFLHADGEGISIDELDSFESLTSLDLLFTHYRMSKKELLQMHAGTTLAEESWKDEWLLRLIKLRGGSSDYINDAIKRKI</sequence>
<dbReference type="OrthoDB" id="2015333at2759"/>
<evidence type="ECO:0000256" key="1">
    <source>
        <dbReference type="SAM" id="MobiDB-lite"/>
    </source>
</evidence>
<protein>
    <recommendedName>
        <fullName evidence="7">C2 domain-containing protein</fullName>
    </recommendedName>
</protein>
<gene>
    <name evidence="5" type="ORF">CcCBS67573_g00889</name>
</gene>
<dbReference type="InterPro" id="IPR003719">
    <property type="entry name" value="Phenazine_PhzF-like"/>
</dbReference>
<reference evidence="5 6" key="1">
    <citation type="journal article" date="2019" name="Sci. Rep.">
        <title>Comparative genomics of chytrid fungi reveal insights into the obligate biotrophic and pathogenic lifestyle of Synchytrium endobioticum.</title>
        <authorList>
            <person name="van de Vossenberg B.T.L.H."/>
            <person name="Warris S."/>
            <person name="Nguyen H.D.T."/>
            <person name="van Gent-Pelzer M.P.E."/>
            <person name="Joly D.L."/>
            <person name="van de Geest H.C."/>
            <person name="Bonants P.J.M."/>
            <person name="Smith D.S."/>
            <person name="Levesque C.A."/>
            <person name="van der Lee T.A.J."/>
        </authorList>
    </citation>
    <scope>NUCLEOTIDE SEQUENCE [LARGE SCALE GENOMIC DNA]</scope>
    <source>
        <strain evidence="5 6">CBS 675.73</strain>
    </source>
</reference>
<dbReference type="PROSITE" id="PS51259">
    <property type="entry name" value="MHD2"/>
    <property type="match status" value="1"/>
</dbReference>
<dbReference type="Gene3D" id="1.20.58.1100">
    <property type="match status" value="1"/>
</dbReference>
<dbReference type="SUPFAM" id="SSF54506">
    <property type="entry name" value="Diaminopimelate epimerase-like"/>
    <property type="match status" value="1"/>
</dbReference>